<proteinExistence type="predicted"/>
<dbReference type="Proteomes" id="UP000054408">
    <property type="component" value="Unassembled WGS sequence"/>
</dbReference>
<keyword evidence="2" id="KW-1185">Reference proteome</keyword>
<evidence type="ECO:0008006" key="3">
    <source>
        <dbReference type="Google" id="ProtNLM"/>
    </source>
</evidence>
<organism evidence="1 2">
    <name type="scientific">Thecamonas trahens ATCC 50062</name>
    <dbReference type="NCBI Taxonomy" id="461836"/>
    <lineage>
        <taxon>Eukaryota</taxon>
        <taxon>Apusozoa</taxon>
        <taxon>Apusomonadida</taxon>
        <taxon>Apusomonadidae</taxon>
        <taxon>Thecamonas</taxon>
    </lineage>
</organism>
<sequence>MAMASGEQKQQLAAAFKVFVQYAGASAGNLSKEDCAKVSPVLEEMYDEINTNKSDTITKREWLEYWTNYPEFEKNDIVTPIVSLAKSCKEELLRNERETYRQKEDDPCYFPGLE</sequence>
<dbReference type="GeneID" id="25564057"/>
<dbReference type="SUPFAM" id="SSF47473">
    <property type="entry name" value="EF-hand"/>
    <property type="match status" value="1"/>
</dbReference>
<reference evidence="1 2" key="1">
    <citation type="submission" date="2010-05" db="EMBL/GenBank/DDBJ databases">
        <title>The Genome Sequence of Thecamonas trahens ATCC 50062.</title>
        <authorList>
            <consortium name="The Broad Institute Genome Sequencing Platform"/>
            <person name="Russ C."/>
            <person name="Cuomo C."/>
            <person name="Shea T."/>
            <person name="Young S.K."/>
            <person name="Zeng Q."/>
            <person name="Koehrsen M."/>
            <person name="Haas B."/>
            <person name="Borodovsky M."/>
            <person name="Guigo R."/>
            <person name="Alvarado L."/>
            <person name="Berlin A."/>
            <person name="Bochicchio J."/>
            <person name="Borenstein D."/>
            <person name="Chapman S."/>
            <person name="Chen Z."/>
            <person name="Freedman E."/>
            <person name="Gellesch M."/>
            <person name="Goldberg J."/>
            <person name="Griggs A."/>
            <person name="Gujja S."/>
            <person name="Heilman E."/>
            <person name="Heiman D."/>
            <person name="Hepburn T."/>
            <person name="Howarth C."/>
            <person name="Jen D."/>
            <person name="Larson L."/>
            <person name="Mehta T."/>
            <person name="Park D."/>
            <person name="Pearson M."/>
            <person name="Roberts A."/>
            <person name="Saif S."/>
            <person name="Shenoy N."/>
            <person name="Sisk P."/>
            <person name="Stolte C."/>
            <person name="Sykes S."/>
            <person name="Thomson T."/>
            <person name="Walk T."/>
            <person name="White J."/>
            <person name="Yandava C."/>
            <person name="Burger G."/>
            <person name="Gray M.W."/>
            <person name="Holland P.W.H."/>
            <person name="King N."/>
            <person name="Lang F.B.F."/>
            <person name="Roger A.J."/>
            <person name="Ruiz-Trillo I."/>
            <person name="Lander E."/>
            <person name="Nusbaum C."/>
        </authorList>
    </citation>
    <scope>NUCLEOTIDE SEQUENCE [LARGE SCALE GENOMIC DNA]</scope>
    <source>
        <strain evidence="1 2">ATCC 50062</strain>
    </source>
</reference>
<protein>
    <recommendedName>
        <fullName evidence="3">EF-hand domain-containing protein</fullName>
    </recommendedName>
</protein>
<dbReference type="RefSeq" id="XP_013758855.1">
    <property type="nucleotide sequence ID" value="XM_013903401.1"/>
</dbReference>
<dbReference type="AlphaFoldDB" id="A0A0L0DAG1"/>
<dbReference type="InterPro" id="IPR011992">
    <property type="entry name" value="EF-hand-dom_pair"/>
</dbReference>
<dbReference type="EMBL" id="GL349450">
    <property type="protein sequence ID" value="KNC48288.1"/>
    <property type="molecule type" value="Genomic_DNA"/>
</dbReference>
<name>A0A0L0DAG1_THETB</name>
<gene>
    <name evidence="1" type="ORF">AMSG_04518</name>
</gene>
<evidence type="ECO:0000313" key="1">
    <source>
        <dbReference type="EMBL" id="KNC48288.1"/>
    </source>
</evidence>
<accession>A0A0L0DAG1</accession>
<evidence type="ECO:0000313" key="2">
    <source>
        <dbReference type="Proteomes" id="UP000054408"/>
    </source>
</evidence>